<evidence type="ECO:0000256" key="1">
    <source>
        <dbReference type="SAM" id="MobiDB-lite"/>
    </source>
</evidence>
<sequence length="222" mass="25104">MFYRNPATNSVGGIYYEGTNANNGEVAIQYNSTSVCTAHVHQWGVFPMFTPGDLWAVSIFTDYYVAPTSGQPPFELGDLPFNIMVCDSQTQEDINNSPYGYAYIVVPNDVQAFKSHLATLQDKRKRKELNEAMEYLYSVPTSSYSTTYNWNTRNQEDLAKVFLQFINNNSNNSNMTNFDVSLYRIKFDANKNVTGNWEQLSLPNPTNSTSTNAELIKTPCNN</sequence>
<accession>A0ABV9P791</accession>
<comment type="caution">
    <text evidence="2">The sequence shown here is derived from an EMBL/GenBank/DDBJ whole genome shotgun (WGS) entry which is preliminary data.</text>
</comment>
<feature type="region of interest" description="Disordered" evidence="1">
    <location>
        <begin position="200"/>
        <end position="222"/>
    </location>
</feature>
<evidence type="ECO:0000313" key="2">
    <source>
        <dbReference type="EMBL" id="MFC4739799.1"/>
    </source>
</evidence>
<proteinExistence type="predicted"/>
<dbReference type="Proteomes" id="UP001595885">
    <property type="component" value="Unassembled WGS sequence"/>
</dbReference>
<reference evidence="3" key="1">
    <citation type="journal article" date="2019" name="Int. J. Syst. Evol. Microbiol.">
        <title>The Global Catalogue of Microorganisms (GCM) 10K type strain sequencing project: providing services to taxonomists for standard genome sequencing and annotation.</title>
        <authorList>
            <consortium name="The Broad Institute Genomics Platform"/>
            <consortium name="The Broad Institute Genome Sequencing Center for Infectious Disease"/>
            <person name="Wu L."/>
            <person name="Ma J."/>
        </authorList>
    </citation>
    <scope>NUCLEOTIDE SEQUENCE [LARGE SCALE GENOMIC DNA]</scope>
    <source>
        <strain evidence="3">CCUG 50349</strain>
    </source>
</reference>
<dbReference type="EMBL" id="JBHSGW010000009">
    <property type="protein sequence ID" value="MFC4739799.1"/>
    <property type="molecule type" value="Genomic_DNA"/>
</dbReference>
<name>A0ABV9P791_9FLAO</name>
<dbReference type="RefSeq" id="WP_379739935.1">
    <property type="nucleotide sequence ID" value="NZ_JBHSGW010000009.1"/>
</dbReference>
<evidence type="ECO:0000313" key="3">
    <source>
        <dbReference type="Proteomes" id="UP001595885"/>
    </source>
</evidence>
<protein>
    <submittedName>
        <fullName evidence="2">Uncharacterized protein</fullName>
    </submittedName>
</protein>
<gene>
    <name evidence="2" type="ORF">ACFO3U_07315</name>
</gene>
<organism evidence="2 3">
    <name type="scientific">Flavobacterium ponti</name>
    <dbReference type="NCBI Taxonomy" id="665133"/>
    <lineage>
        <taxon>Bacteria</taxon>
        <taxon>Pseudomonadati</taxon>
        <taxon>Bacteroidota</taxon>
        <taxon>Flavobacteriia</taxon>
        <taxon>Flavobacteriales</taxon>
        <taxon>Flavobacteriaceae</taxon>
        <taxon>Flavobacterium</taxon>
    </lineage>
</organism>
<keyword evidence="3" id="KW-1185">Reference proteome</keyword>